<dbReference type="SUPFAM" id="SSF48264">
    <property type="entry name" value="Cytochrome P450"/>
    <property type="match status" value="1"/>
</dbReference>
<evidence type="ECO:0000313" key="12">
    <source>
        <dbReference type="EMBL" id="KAK3166673.1"/>
    </source>
</evidence>
<name>A0AAD9YZM1_9LECA</name>
<dbReference type="Gene3D" id="1.10.630.10">
    <property type="entry name" value="Cytochrome P450"/>
    <property type="match status" value="1"/>
</dbReference>
<comment type="similarity">
    <text evidence="3">Belongs to the cytochrome P450 family.</text>
</comment>
<evidence type="ECO:0000256" key="2">
    <source>
        <dbReference type="ARBA" id="ARBA00004370"/>
    </source>
</evidence>
<dbReference type="InterPro" id="IPR050121">
    <property type="entry name" value="Cytochrome_P450_monoxygenase"/>
</dbReference>
<evidence type="ECO:0000256" key="4">
    <source>
        <dbReference type="ARBA" id="ARBA00022617"/>
    </source>
</evidence>
<comment type="caution">
    <text evidence="12">The sequence shown here is derived from an EMBL/GenBank/DDBJ whole genome shotgun (WGS) entry which is preliminary data.</text>
</comment>
<keyword evidence="13" id="KW-1185">Reference proteome</keyword>
<dbReference type="GO" id="GO:0016705">
    <property type="term" value="F:oxidoreductase activity, acting on paired donors, with incorporation or reduction of molecular oxygen"/>
    <property type="evidence" value="ECO:0007669"/>
    <property type="project" value="InterPro"/>
</dbReference>
<dbReference type="PANTHER" id="PTHR24305:SF112">
    <property type="entry name" value="L-ORNITHINE-N5-MONOOXYGENASE (EUROFUNG)"/>
    <property type="match status" value="1"/>
</dbReference>
<comment type="subcellular location">
    <subcellularLocation>
        <location evidence="2">Membrane</location>
    </subcellularLocation>
</comment>
<keyword evidence="8" id="KW-0560">Oxidoreductase</keyword>
<reference evidence="12" key="1">
    <citation type="submission" date="2022-11" db="EMBL/GenBank/DDBJ databases">
        <title>Chromosomal genome sequence assembly and mating type (MAT) locus characterization of the leprose asexual lichenized fungus Lepraria neglecta (Nyl.) Erichsen.</title>
        <authorList>
            <person name="Allen J.L."/>
            <person name="Pfeffer B."/>
        </authorList>
    </citation>
    <scope>NUCLEOTIDE SEQUENCE</scope>
    <source>
        <strain evidence="12">Allen 5258</strain>
    </source>
</reference>
<evidence type="ECO:0000256" key="7">
    <source>
        <dbReference type="ARBA" id="ARBA00022989"/>
    </source>
</evidence>
<keyword evidence="9" id="KW-0408">Iron</keyword>
<dbReference type="InterPro" id="IPR036396">
    <property type="entry name" value="Cyt_P450_sf"/>
</dbReference>
<gene>
    <name evidence="12" type="ORF">OEA41_009798</name>
</gene>
<keyword evidence="5" id="KW-0812">Transmembrane</keyword>
<keyword evidence="11" id="KW-0472">Membrane</keyword>
<keyword evidence="6" id="KW-0479">Metal-binding</keyword>
<evidence type="ECO:0000256" key="9">
    <source>
        <dbReference type="ARBA" id="ARBA00023004"/>
    </source>
</evidence>
<evidence type="ECO:0000256" key="10">
    <source>
        <dbReference type="ARBA" id="ARBA00023033"/>
    </source>
</evidence>
<evidence type="ECO:0000256" key="8">
    <source>
        <dbReference type="ARBA" id="ARBA00023002"/>
    </source>
</evidence>
<dbReference type="InterPro" id="IPR001128">
    <property type="entry name" value="Cyt_P450"/>
</dbReference>
<evidence type="ECO:0000256" key="3">
    <source>
        <dbReference type="ARBA" id="ARBA00010617"/>
    </source>
</evidence>
<evidence type="ECO:0000256" key="11">
    <source>
        <dbReference type="ARBA" id="ARBA00023136"/>
    </source>
</evidence>
<accession>A0AAD9YZM1</accession>
<keyword evidence="7" id="KW-1133">Transmembrane helix</keyword>
<comment type="cofactor">
    <cofactor evidence="1">
        <name>heme</name>
        <dbReference type="ChEBI" id="CHEBI:30413"/>
    </cofactor>
</comment>
<evidence type="ECO:0000256" key="6">
    <source>
        <dbReference type="ARBA" id="ARBA00022723"/>
    </source>
</evidence>
<dbReference type="AlphaFoldDB" id="A0AAD9YZM1"/>
<dbReference type="GO" id="GO:0020037">
    <property type="term" value="F:heme binding"/>
    <property type="evidence" value="ECO:0007669"/>
    <property type="project" value="InterPro"/>
</dbReference>
<dbReference type="GO" id="GO:0016020">
    <property type="term" value="C:membrane"/>
    <property type="evidence" value="ECO:0007669"/>
    <property type="project" value="UniProtKB-SubCell"/>
</dbReference>
<dbReference type="GO" id="GO:0005506">
    <property type="term" value="F:iron ion binding"/>
    <property type="evidence" value="ECO:0007669"/>
    <property type="project" value="InterPro"/>
</dbReference>
<evidence type="ECO:0000256" key="1">
    <source>
        <dbReference type="ARBA" id="ARBA00001971"/>
    </source>
</evidence>
<dbReference type="GO" id="GO:0004497">
    <property type="term" value="F:monooxygenase activity"/>
    <property type="evidence" value="ECO:0007669"/>
    <property type="project" value="UniProtKB-KW"/>
</dbReference>
<keyword evidence="4" id="KW-0349">Heme</keyword>
<dbReference type="PANTHER" id="PTHR24305">
    <property type="entry name" value="CYTOCHROME P450"/>
    <property type="match status" value="1"/>
</dbReference>
<evidence type="ECO:0008006" key="14">
    <source>
        <dbReference type="Google" id="ProtNLM"/>
    </source>
</evidence>
<dbReference type="EMBL" id="JASNWA010000011">
    <property type="protein sequence ID" value="KAK3166673.1"/>
    <property type="molecule type" value="Genomic_DNA"/>
</dbReference>
<dbReference type="Pfam" id="PF00067">
    <property type="entry name" value="p450"/>
    <property type="match status" value="1"/>
</dbReference>
<evidence type="ECO:0000313" key="13">
    <source>
        <dbReference type="Proteomes" id="UP001276659"/>
    </source>
</evidence>
<protein>
    <recommendedName>
        <fullName evidence="14">Cytochrome P450</fullName>
    </recommendedName>
</protein>
<sequence length="263" mass="30189">MKRPVVINEVMYWFAFDSMGEFAFNQDFGMMRRQEWHFAVTLFRRALSIVGPFAPPIWLIKVGFTFLPWFWKIGDWFKMLAFCNQQMLSRMKTRPEEKDTSSFFLDEADKEGHSESMQNWLKGGTATVIVAGSDTTAPSLTFLSYLLAKHPEHAEKIHAELAVVDPLDLNAISVLPQLNGTINEAMRLYPVATTVVSRETLPKGIMIGDTFIPGNTKVLAPRWVIFRLKKFHLRFLPGEDGKEVLRDMRDQLTAQPRKIEAYV</sequence>
<dbReference type="PRINTS" id="PR00385">
    <property type="entry name" value="P450"/>
</dbReference>
<evidence type="ECO:0000256" key="5">
    <source>
        <dbReference type="ARBA" id="ARBA00022692"/>
    </source>
</evidence>
<dbReference type="Proteomes" id="UP001276659">
    <property type="component" value="Unassembled WGS sequence"/>
</dbReference>
<keyword evidence="10" id="KW-0503">Monooxygenase</keyword>
<organism evidence="12 13">
    <name type="scientific">Lepraria neglecta</name>
    <dbReference type="NCBI Taxonomy" id="209136"/>
    <lineage>
        <taxon>Eukaryota</taxon>
        <taxon>Fungi</taxon>
        <taxon>Dikarya</taxon>
        <taxon>Ascomycota</taxon>
        <taxon>Pezizomycotina</taxon>
        <taxon>Lecanoromycetes</taxon>
        <taxon>OSLEUM clade</taxon>
        <taxon>Lecanoromycetidae</taxon>
        <taxon>Lecanorales</taxon>
        <taxon>Lecanorineae</taxon>
        <taxon>Stereocaulaceae</taxon>
        <taxon>Lepraria</taxon>
    </lineage>
</organism>
<proteinExistence type="inferred from homology"/>